<accession>A0A2R6W0V7</accession>
<protein>
    <submittedName>
        <fullName evidence="1">Uncharacterized protein</fullName>
    </submittedName>
</protein>
<organism evidence="1 2">
    <name type="scientific">Marchantia polymorpha</name>
    <name type="common">Common liverwort</name>
    <name type="synonym">Marchantia aquatica</name>
    <dbReference type="NCBI Taxonomy" id="3197"/>
    <lineage>
        <taxon>Eukaryota</taxon>
        <taxon>Viridiplantae</taxon>
        <taxon>Streptophyta</taxon>
        <taxon>Embryophyta</taxon>
        <taxon>Marchantiophyta</taxon>
        <taxon>Marchantiopsida</taxon>
        <taxon>Marchantiidae</taxon>
        <taxon>Marchantiales</taxon>
        <taxon>Marchantiaceae</taxon>
        <taxon>Marchantia</taxon>
    </lineage>
</organism>
<reference evidence="2" key="1">
    <citation type="journal article" date="2017" name="Cell">
        <title>Insights into land plant evolution garnered from the Marchantia polymorpha genome.</title>
        <authorList>
            <person name="Bowman J.L."/>
            <person name="Kohchi T."/>
            <person name="Yamato K.T."/>
            <person name="Jenkins J."/>
            <person name="Shu S."/>
            <person name="Ishizaki K."/>
            <person name="Yamaoka S."/>
            <person name="Nishihama R."/>
            <person name="Nakamura Y."/>
            <person name="Berger F."/>
            <person name="Adam C."/>
            <person name="Aki S.S."/>
            <person name="Althoff F."/>
            <person name="Araki T."/>
            <person name="Arteaga-Vazquez M.A."/>
            <person name="Balasubrmanian S."/>
            <person name="Barry K."/>
            <person name="Bauer D."/>
            <person name="Boehm C.R."/>
            <person name="Briginshaw L."/>
            <person name="Caballero-Perez J."/>
            <person name="Catarino B."/>
            <person name="Chen F."/>
            <person name="Chiyoda S."/>
            <person name="Chovatia M."/>
            <person name="Davies K.M."/>
            <person name="Delmans M."/>
            <person name="Demura T."/>
            <person name="Dierschke T."/>
            <person name="Dolan L."/>
            <person name="Dorantes-Acosta A.E."/>
            <person name="Eklund D.M."/>
            <person name="Florent S.N."/>
            <person name="Flores-Sandoval E."/>
            <person name="Fujiyama A."/>
            <person name="Fukuzawa H."/>
            <person name="Galik B."/>
            <person name="Grimanelli D."/>
            <person name="Grimwood J."/>
            <person name="Grossniklaus U."/>
            <person name="Hamada T."/>
            <person name="Haseloff J."/>
            <person name="Hetherington A.J."/>
            <person name="Higo A."/>
            <person name="Hirakawa Y."/>
            <person name="Hundley H.N."/>
            <person name="Ikeda Y."/>
            <person name="Inoue K."/>
            <person name="Inoue S.I."/>
            <person name="Ishida S."/>
            <person name="Jia Q."/>
            <person name="Kakita M."/>
            <person name="Kanazawa T."/>
            <person name="Kawai Y."/>
            <person name="Kawashima T."/>
            <person name="Kennedy M."/>
            <person name="Kinose K."/>
            <person name="Kinoshita T."/>
            <person name="Kohara Y."/>
            <person name="Koide E."/>
            <person name="Komatsu K."/>
            <person name="Kopischke S."/>
            <person name="Kubo M."/>
            <person name="Kyozuka J."/>
            <person name="Lagercrantz U."/>
            <person name="Lin S.S."/>
            <person name="Lindquist E."/>
            <person name="Lipzen A.M."/>
            <person name="Lu C.W."/>
            <person name="De Luna E."/>
            <person name="Martienssen R.A."/>
            <person name="Minamino N."/>
            <person name="Mizutani M."/>
            <person name="Mizutani M."/>
            <person name="Mochizuki N."/>
            <person name="Monte I."/>
            <person name="Mosher R."/>
            <person name="Nagasaki H."/>
            <person name="Nakagami H."/>
            <person name="Naramoto S."/>
            <person name="Nishitani K."/>
            <person name="Ohtani M."/>
            <person name="Okamoto T."/>
            <person name="Okumura M."/>
            <person name="Phillips J."/>
            <person name="Pollak B."/>
            <person name="Reinders A."/>
            <person name="Rovekamp M."/>
            <person name="Sano R."/>
            <person name="Sawa S."/>
            <person name="Schmid M.W."/>
            <person name="Shirakawa M."/>
            <person name="Solano R."/>
            <person name="Spunde A."/>
            <person name="Suetsugu N."/>
            <person name="Sugano S."/>
            <person name="Sugiyama A."/>
            <person name="Sun R."/>
            <person name="Suzuki Y."/>
            <person name="Takenaka M."/>
            <person name="Takezawa D."/>
            <person name="Tomogane H."/>
            <person name="Tsuzuki M."/>
            <person name="Ueda T."/>
            <person name="Umeda M."/>
            <person name="Ward J.M."/>
            <person name="Watanabe Y."/>
            <person name="Yazaki K."/>
            <person name="Yokoyama R."/>
            <person name="Yoshitake Y."/>
            <person name="Yotsui I."/>
            <person name="Zachgo S."/>
            <person name="Schmutz J."/>
        </authorList>
    </citation>
    <scope>NUCLEOTIDE SEQUENCE [LARGE SCALE GENOMIC DNA]</scope>
    <source>
        <strain evidence="2">Tak-1</strain>
    </source>
</reference>
<gene>
    <name evidence="1" type="ORF">MARPO_0196s0009</name>
</gene>
<proteinExistence type="predicted"/>
<keyword evidence="2" id="KW-1185">Reference proteome</keyword>
<evidence type="ECO:0000313" key="1">
    <source>
        <dbReference type="EMBL" id="PTQ27497.1"/>
    </source>
</evidence>
<dbReference type="AlphaFoldDB" id="A0A2R6W0V7"/>
<evidence type="ECO:0000313" key="2">
    <source>
        <dbReference type="Proteomes" id="UP000244005"/>
    </source>
</evidence>
<name>A0A2R6W0V7_MARPO</name>
<dbReference type="EMBL" id="KZ772864">
    <property type="protein sequence ID" value="PTQ27497.1"/>
    <property type="molecule type" value="Genomic_DNA"/>
</dbReference>
<dbReference type="Proteomes" id="UP000244005">
    <property type="component" value="Unassembled WGS sequence"/>
</dbReference>
<sequence length="100" mass="11163">MPCCRLLRWEGSRRTLVAFARAGAVGPHDPGPVQPLVSRGLVRLLCARFRLIVRASDPFLVNLVREMQYIDRRGGHGCDESAQLAGEMSCWFWQSCGCNS</sequence>
<dbReference type="Gramene" id="Mp5g17160.1">
    <property type="protein sequence ID" value="Mp5g17160.1.cds"/>
    <property type="gene ID" value="Mp5g17160"/>
</dbReference>